<proteinExistence type="predicted"/>
<organism evidence="1 2">
    <name type="scientific">Paramecium sonneborni</name>
    <dbReference type="NCBI Taxonomy" id="65129"/>
    <lineage>
        <taxon>Eukaryota</taxon>
        <taxon>Sar</taxon>
        <taxon>Alveolata</taxon>
        <taxon>Ciliophora</taxon>
        <taxon>Intramacronucleata</taxon>
        <taxon>Oligohymenophorea</taxon>
        <taxon>Peniculida</taxon>
        <taxon>Parameciidae</taxon>
        <taxon>Paramecium</taxon>
    </lineage>
</organism>
<protein>
    <submittedName>
        <fullName evidence="1">Uncharacterized protein</fullName>
    </submittedName>
</protein>
<gene>
    <name evidence="1" type="ORF">PSON_ATCC_30995.1.T1110020</name>
</gene>
<sequence>MINYQRCVTTYRYIETLNNQLFFTCFLNILNCDSKFSWMLRIKTFQTQKYLRNIVKSPIESDCFCFLIINYAIC</sequence>
<keyword evidence="2" id="KW-1185">Reference proteome</keyword>
<accession>A0A8S1QPD5</accession>
<dbReference type="EMBL" id="CAJJDN010000111">
    <property type="protein sequence ID" value="CAD8116427.1"/>
    <property type="molecule type" value="Genomic_DNA"/>
</dbReference>
<dbReference type="Proteomes" id="UP000692954">
    <property type="component" value="Unassembled WGS sequence"/>
</dbReference>
<dbReference type="AlphaFoldDB" id="A0A8S1QPD5"/>
<evidence type="ECO:0000313" key="2">
    <source>
        <dbReference type="Proteomes" id="UP000692954"/>
    </source>
</evidence>
<reference evidence="1" key="1">
    <citation type="submission" date="2021-01" db="EMBL/GenBank/DDBJ databases">
        <authorList>
            <consortium name="Genoscope - CEA"/>
            <person name="William W."/>
        </authorList>
    </citation>
    <scope>NUCLEOTIDE SEQUENCE</scope>
</reference>
<name>A0A8S1QPD5_9CILI</name>
<comment type="caution">
    <text evidence="1">The sequence shown here is derived from an EMBL/GenBank/DDBJ whole genome shotgun (WGS) entry which is preliminary data.</text>
</comment>
<evidence type="ECO:0000313" key="1">
    <source>
        <dbReference type="EMBL" id="CAD8116427.1"/>
    </source>
</evidence>